<dbReference type="Proteomes" id="UP000639775">
    <property type="component" value="Unassembled WGS sequence"/>
</dbReference>
<feature type="chain" id="PRO_5037539631" evidence="4">
    <location>
        <begin position="21"/>
        <end position="401"/>
    </location>
</feature>
<dbReference type="SUPFAM" id="SSF53822">
    <property type="entry name" value="Periplasmic binding protein-like I"/>
    <property type="match status" value="1"/>
</dbReference>
<evidence type="ECO:0000313" key="6">
    <source>
        <dbReference type="EMBL" id="NHQ74899.1"/>
    </source>
</evidence>
<accession>A0A967EKR7</accession>
<keyword evidence="3" id="KW-0029">Amino-acid transport</keyword>
<keyword evidence="2 4" id="KW-0732">Signal</keyword>
<dbReference type="InterPro" id="IPR028082">
    <property type="entry name" value="Peripla_BP_I"/>
</dbReference>
<comment type="caution">
    <text evidence="6">The sequence shown here is derived from an EMBL/GenBank/DDBJ whole genome shotgun (WGS) entry which is preliminary data.</text>
</comment>
<protein>
    <submittedName>
        <fullName evidence="6">ABC transporter substrate-binding protein</fullName>
    </submittedName>
</protein>
<feature type="domain" description="Leucine-binding protein" evidence="5">
    <location>
        <begin position="27"/>
        <end position="364"/>
    </location>
</feature>
<dbReference type="InterPro" id="IPR028081">
    <property type="entry name" value="Leu-bd"/>
</dbReference>
<dbReference type="Gene3D" id="3.40.50.2300">
    <property type="match status" value="2"/>
</dbReference>
<dbReference type="RefSeq" id="WP_167197023.1">
    <property type="nucleotide sequence ID" value="NZ_JAAORB010000020.1"/>
</dbReference>
<dbReference type="PANTHER" id="PTHR30483">
    <property type="entry name" value="LEUCINE-SPECIFIC-BINDING PROTEIN"/>
    <property type="match status" value="1"/>
</dbReference>
<comment type="similarity">
    <text evidence="1">Belongs to the leucine-binding protein family.</text>
</comment>
<dbReference type="EMBL" id="JAAORB010000020">
    <property type="protein sequence ID" value="NHQ74899.1"/>
    <property type="molecule type" value="Genomic_DNA"/>
</dbReference>
<dbReference type="PANTHER" id="PTHR30483:SF6">
    <property type="entry name" value="PERIPLASMIC BINDING PROTEIN OF ABC TRANSPORTER FOR NATURAL AMINO ACIDS"/>
    <property type="match status" value="1"/>
</dbReference>
<reference evidence="6" key="1">
    <citation type="submission" date="2020-03" db="EMBL/GenBank/DDBJ databases">
        <title>Roseovarius gahaiensis sp. nov., isolated from Gahai Saline Lake, China.</title>
        <authorList>
            <person name="Sun X."/>
        </authorList>
    </citation>
    <scope>NUCLEOTIDE SEQUENCE</scope>
    <source>
        <strain evidence="6">GH877</strain>
    </source>
</reference>
<name>A0A967EKR7_9RHOB</name>
<evidence type="ECO:0000256" key="3">
    <source>
        <dbReference type="ARBA" id="ARBA00022970"/>
    </source>
</evidence>
<dbReference type="InterPro" id="IPR051010">
    <property type="entry name" value="BCAA_transport"/>
</dbReference>
<evidence type="ECO:0000256" key="1">
    <source>
        <dbReference type="ARBA" id="ARBA00010062"/>
    </source>
</evidence>
<dbReference type="Pfam" id="PF13458">
    <property type="entry name" value="Peripla_BP_6"/>
    <property type="match status" value="1"/>
</dbReference>
<evidence type="ECO:0000256" key="2">
    <source>
        <dbReference type="ARBA" id="ARBA00022729"/>
    </source>
</evidence>
<dbReference type="CDD" id="cd06327">
    <property type="entry name" value="PBP1_SBP-like"/>
    <property type="match status" value="1"/>
</dbReference>
<keyword evidence="3" id="KW-0813">Transport</keyword>
<evidence type="ECO:0000259" key="5">
    <source>
        <dbReference type="Pfam" id="PF13458"/>
    </source>
</evidence>
<evidence type="ECO:0000313" key="7">
    <source>
        <dbReference type="Proteomes" id="UP000639775"/>
    </source>
</evidence>
<evidence type="ECO:0000256" key="4">
    <source>
        <dbReference type="SAM" id="SignalP"/>
    </source>
</evidence>
<organism evidence="6 7">
    <name type="scientific">Roseovarius gahaiensis</name>
    <dbReference type="NCBI Taxonomy" id="2716691"/>
    <lineage>
        <taxon>Bacteria</taxon>
        <taxon>Pseudomonadati</taxon>
        <taxon>Pseudomonadota</taxon>
        <taxon>Alphaproteobacteria</taxon>
        <taxon>Rhodobacterales</taxon>
        <taxon>Roseobacteraceae</taxon>
        <taxon>Roseovarius</taxon>
    </lineage>
</organism>
<sequence>MKLLTGVTATLALSAGFATAQDISGDTVKIGAMVDMTGVYSANGGMGAVLGAEMAIEDFGGTVNGKPIELLSANYQNRVDVASNLAREWIDQDGVDMMIESTDSAAAIAIQNIGKEKNVLSVAAGSASTALTNGECAATGIHYVYDTYALATGTGNAIVKNGLTDWYFITADYAFGHSLEENTASVVQELGGNVVGTVRHPFKATDYSSFILQAQSSGSDVVAFANAGTDFSTALKQASEFGVVQGGQTIAGMLVFLTDIYALGLDVAQGLTYTTGFYWDHNDETRAFAARFKERHGSMPTMIHAGFYSAVTHYLNAVEATGTDDTATVRKWMGENPINDFFAKDGYIREDGRMMHTMYLAQVKSPDEAENEDDVARVLREIPAEEAYMPLEKSTCALVNG</sequence>
<dbReference type="AlphaFoldDB" id="A0A967EKR7"/>
<keyword evidence="7" id="KW-1185">Reference proteome</keyword>
<gene>
    <name evidence="6" type="ORF">HAT86_10545</name>
</gene>
<proteinExistence type="inferred from homology"/>
<feature type="signal peptide" evidence="4">
    <location>
        <begin position="1"/>
        <end position="20"/>
    </location>
</feature>
<dbReference type="GO" id="GO:0006865">
    <property type="term" value="P:amino acid transport"/>
    <property type="evidence" value="ECO:0007669"/>
    <property type="project" value="UniProtKB-KW"/>
</dbReference>